<dbReference type="InterPro" id="IPR008925">
    <property type="entry name" value="aa_tRNA-synth_I_cd-bd_sf"/>
</dbReference>
<keyword evidence="1" id="KW-0963">Cytoplasm</keyword>
<dbReference type="EMBL" id="BKAJ01000094">
    <property type="protein sequence ID" value="GEP58107.1"/>
    <property type="molecule type" value="Genomic_DNA"/>
</dbReference>
<feature type="region of interest" description="Disordered" evidence="7">
    <location>
        <begin position="1"/>
        <end position="20"/>
    </location>
</feature>
<evidence type="ECO:0000256" key="3">
    <source>
        <dbReference type="ARBA" id="ARBA00022741"/>
    </source>
</evidence>
<accession>A0A512NGM8</accession>
<dbReference type="AlphaFoldDB" id="A0A512NGM8"/>
<organism evidence="8 9">
    <name type="scientific">Reyranella soli</name>
    <dbReference type="NCBI Taxonomy" id="1230389"/>
    <lineage>
        <taxon>Bacteria</taxon>
        <taxon>Pseudomonadati</taxon>
        <taxon>Pseudomonadota</taxon>
        <taxon>Alphaproteobacteria</taxon>
        <taxon>Hyphomicrobiales</taxon>
        <taxon>Reyranellaceae</taxon>
        <taxon>Reyranella</taxon>
    </lineage>
</organism>
<sequence length="80" mass="8921">MLEDPSFLGEAASRLPPEPWGETTWKEWTAAVSAATQRKGRALFHPLRLALTARDRPEMAKLLPLIRRTKVAARLSGQQA</sequence>
<evidence type="ECO:0000256" key="1">
    <source>
        <dbReference type="ARBA" id="ARBA00022490"/>
    </source>
</evidence>
<name>A0A512NGM8_9HYPH</name>
<dbReference type="GO" id="GO:0006412">
    <property type="term" value="P:translation"/>
    <property type="evidence" value="ECO:0007669"/>
    <property type="project" value="UniProtKB-KW"/>
</dbReference>
<keyword evidence="9" id="KW-1185">Reference proteome</keyword>
<dbReference type="RefSeq" id="WP_170303368.1">
    <property type="nucleotide sequence ID" value="NZ_BKAJ01000094.1"/>
</dbReference>
<evidence type="ECO:0008006" key="10">
    <source>
        <dbReference type="Google" id="ProtNLM"/>
    </source>
</evidence>
<evidence type="ECO:0000313" key="9">
    <source>
        <dbReference type="Proteomes" id="UP000321058"/>
    </source>
</evidence>
<dbReference type="InterPro" id="IPR020751">
    <property type="entry name" value="aa-tRNA-synth_I_codon-bd_sub2"/>
</dbReference>
<dbReference type="Gene3D" id="1.10.10.350">
    <property type="match status" value="1"/>
</dbReference>
<dbReference type="GO" id="GO:0004812">
    <property type="term" value="F:aminoacyl-tRNA ligase activity"/>
    <property type="evidence" value="ECO:0007669"/>
    <property type="project" value="UniProtKB-KW"/>
</dbReference>
<reference evidence="8 9" key="1">
    <citation type="submission" date="2019-07" db="EMBL/GenBank/DDBJ databases">
        <title>Whole genome shotgun sequence of Reyranella soli NBRC 108950.</title>
        <authorList>
            <person name="Hosoyama A."/>
            <person name="Uohara A."/>
            <person name="Ohji S."/>
            <person name="Ichikawa N."/>
        </authorList>
    </citation>
    <scope>NUCLEOTIDE SEQUENCE [LARGE SCALE GENOMIC DNA]</scope>
    <source>
        <strain evidence="8 9">NBRC 108950</strain>
    </source>
</reference>
<gene>
    <name evidence="8" type="ORF">RSO01_52730</name>
</gene>
<evidence type="ECO:0000313" key="8">
    <source>
        <dbReference type="EMBL" id="GEP58107.1"/>
    </source>
</evidence>
<dbReference type="Proteomes" id="UP000321058">
    <property type="component" value="Unassembled WGS sequence"/>
</dbReference>
<dbReference type="GO" id="GO:0000049">
    <property type="term" value="F:tRNA binding"/>
    <property type="evidence" value="ECO:0007669"/>
    <property type="project" value="InterPro"/>
</dbReference>
<keyword evidence="2" id="KW-0436">Ligase</keyword>
<evidence type="ECO:0000256" key="4">
    <source>
        <dbReference type="ARBA" id="ARBA00022840"/>
    </source>
</evidence>
<proteinExistence type="predicted"/>
<evidence type="ECO:0000256" key="7">
    <source>
        <dbReference type="SAM" id="MobiDB-lite"/>
    </source>
</evidence>
<evidence type="ECO:0000256" key="5">
    <source>
        <dbReference type="ARBA" id="ARBA00022917"/>
    </source>
</evidence>
<evidence type="ECO:0000256" key="6">
    <source>
        <dbReference type="ARBA" id="ARBA00023146"/>
    </source>
</evidence>
<dbReference type="SUPFAM" id="SSF48163">
    <property type="entry name" value="An anticodon-binding domain of class I aminoacyl-tRNA synthetases"/>
    <property type="match status" value="1"/>
</dbReference>
<protein>
    <recommendedName>
        <fullName evidence="10">Glutamate--tRNA ligase</fullName>
    </recommendedName>
</protein>
<dbReference type="GO" id="GO:0005524">
    <property type="term" value="F:ATP binding"/>
    <property type="evidence" value="ECO:0007669"/>
    <property type="project" value="UniProtKB-KW"/>
</dbReference>
<keyword evidence="5" id="KW-0648">Protein biosynthesis</keyword>
<keyword evidence="6" id="KW-0030">Aminoacyl-tRNA synthetase</keyword>
<keyword evidence="4" id="KW-0067">ATP-binding</keyword>
<keyword evidence="3" id="KW-0547">Nucleotide-binding</keyword>
<comment type="caution">
    <text evidence="8">The sequence shown here is derived from an EMBL/GenBank/DDBJ whole genome shotgun (WGS) entry which is preliminary data.</text>
</comment>
<evidence type="ECO:0000256" key="2">
    <source>
        <dbReference type="ARBA" id="ARBA00022598"/>
    </source>
</evidence>